<dbReference type="InterPro" id="IPR008993">
    <property type="entry name" value="TIMP-like_OB-fold"/>
</dbReference>
<name>A0A1U7RNC9_ALLSI</name>
<dbReference type="SUPFAM" id="SSF50242">
    <property type="entry name" value="TIMP-like"/>
    <property type="match status" value="1"/>
</dbReference>
<dbReference type="AlphaFoldDB" id="A0A1U7RNC9"/>
<dbReference type="RefSeq" id="XP_006017422.2">
    <property type="nucleotide sequence ID" value="XM_006017360.3"/>
</dbReference>
<keyword evidence="4" id="KW-1185">Reference proteome</keyword>
<dbReference type="KEGG" id="asn:102379254"/>
<dbReference type="PANTHER" id="PTHR35967:SF1">
    <property type="entry name" value="UPF0450 PROTEIN C17ORF58"/>
    <property type="match status" value="1"/>
</dbReference>
<accession>A0A1U7RNC9</accession>
<sequence length="402" mass="44771">MNQGEGHKRLQFILSLEKVSFRMTAKAFWLLCFVMGSSSSSVTGPMPYGGKAIQGLSKDAYRAAGATAGQVTLPSRGSSIARENHMEHRPLSPGDCQQPKVANILLANSEKKKRAKFSVENNTGLRKELSRHGRTLAPETHLEGLSPASFDFSQANRMHSDRLQAGAGNSASARFYHAAPSHQKDRAIAETHPLQDTGTDDPNTLHHSNRPGKINPYKQSDPARKIDPPSWVTNRQSASLLYHFNVLQKDVDKEKACLSGCRKEPDEAEAYCASEFAVNGIVYNVERLGSGVRLVTLLVNSDGLYKMSRLYITPDGFFFRVHILVVDTSHCSKPCPDFKLGSRYIVMGQIYHKRRQLPATLQQFLRGRLRPGDGLLGSSSSYVKRFNRKRDRRVQGTRTKCR</sequence>
<dbReference type="PROSITE" id="PS50189">
    <property type="entry name" value="NTR"/>
    <property type="match status" value="1"/>
</dbReference>
<dbReference type="CTD" id="109314965"/>
<reference evidence="5" key="1">
    <citation type="submission" date="2025-08" db="UniProtKB">
        <authorList>
            <consortium name="RefSeq"/>
        </authorList>
    </citation>
    <scope>IDENTIFICATION</scope>
</reference>
<evidence type="ECO:0000259" key="3">
    <source>
        <dbReference type="PROSITE" id="PS50189"/>
    </source>
</evidence>
<feature type="region of interest" description="Disordered" evidence="2">
    <location>
        <begin position="193"/>
        <end position="229"/>
    </location>
</feature>
<dbReference type="InterPro" id="IPR001134">
    <property type="entry name" value="Netrin_domain"/>
</dbReference>
<dbReference type="Proteomes" id="UP000189705">
    <property type="component" value="Unplaced"/>
</dbReference>
<evidence type="ECO:0000256" key="2">
    <source>
        <dbReference type="SAM" id="MobiDB-lite"/>
    </source>
</evidence>
<proteinExistence type="predicted"/>
<protein>
    <submittedName>
        <fullName evidence="5">UPF0450 protein C17orf58 homolog</fullName>
    </submittedName>
</protein>
<feature type="domain" description="NTR" evidence="3">
    <location>
        <begin position="257"/>
        <end position="401"/>
    </location>
</feature>
<keyword evidence="1" id="KW-1015">Disulfide bond</keyword>
<evidence type="ECO:0000256" key="1">
    <source>
        <dbReference type="ARBA" id="ARBA00023157"/>
    </source>
</evidence>
<gene>
    <name evidence="5" type="primary">CUNH17orf58</name>
</gene>
<dbReference type="GeneID" id="102379254"/>
<dbReference type="Gene3D" id="2.40.50.120">
    <property type="match status" value="1"/>
</dbReference>
<dbReference type="InParanoid" id="A0A1U7RNC9"/>
<feature type="compositionally biased region" description="Polar residues" evidence="2">
    <location>
        <begin position="194"/>
        <end position="206"/>
    </location>
</feature>
<dbReference type="eggNOG" id="ENOG502RZCW">
    <property type="taxonomic scope" value="Eukaryota"/>
</dbReference>
<organism evidence="4 5">
    <name type="scientific">Alligator sinensis</name>
    <name type="common">Chinese alligator</name>
    <dbReference type="NCBI Taxonomy" id="38654"/>
    <lineage>
        <taxon>Eukaryota</taxon>
        <taxon>Metazoa</taxon>
        <taxon>Chordata</taxon>
        <taxon>Craniata</taxon>
        <taxon>Vertebrata</taxon>
        <taxon>Euteleostomi</taxon>
        <taxon>Archelosauria</taxon>
        <taxon>Archosauria</taxon>
        <taxon>Crocodylia</taxon>
        <taxon>Alligatoridae</taxon>
        <taxon>Alligatorinae</taxon>
        <taxon>Alligator</taxon>
    </lineage>
</organism>
<dbReference type="PANTHER" id="PTHR35967">
    <property type="entry name" value="UPF0450 PROTEIN C17ORF58"/>
    <property type="match status" value="1"/>
</dbReference>
<evidence type="ECO:0000313" key="5">
    <source>
        <dbReference type="RefSeq" id="XP_006017422.2"/>
    </source>
</evidence>
<evidence type="ECO:0000313" key="4">
    <source>
        <dbReference type="Proteomes" id="UP000189705"/>
    </source>
</evidence>